<sequence>MLCAIQPLVKSFDFATSSNCGKLLKTMILNYMGNRVMAESKTRV</sequence>
<dbReference type="KEGG" id="vg:10971196"/>
<dbReference type="Proteomes" id="UP000000862">
    <property type="component" value="Segment"/>
</dbReference>
<organism evidence="1 2">
    <name type="scientific">Paramecium bursaria Chlorella virus 1</name>
    <name type="common">PBCV-1</name>
    <dbReference type="NCBI Taxonomy" id="10506"/>
    <lineage>
        <taxon>Viruses</taxon>
        <taxon>Varidnaviria</taxon>
        <taxon>Bamfordvirae</taxon>
        <taxon>Nucleocytoviricota</taxon>
        <taxon>Megaviricetes</taxon>
        <taxon>Algavirales</taxon>
        <taxon>Phycodnaviridae</taxon>
        <taxon>Chlorovirus</taxon>
        <taxon>Chlorovirus vanettense</taxon>
    </lineage>
</organism>
<reference evidence="1 2" key="6">
    <citation type="journal article" date="1999" name="Virology">
        <title>Chlorella virus PBCV-1 encodes a functional homospermidine synthase.</title>
        <authorList>
            <person name="Kaiser A."/>
            <person name="Vollmert M."/>
            <person name="Tholl D."/>
            <person name="Graves M.V."/>
            <person name="Gurnon J.R."/>
            <person name="Xing W."/>
            <person name="Lisec A.D."/>
            <person name="Nickerson K.W."/>
            <person name="Van Etten J.L."/>
        </authorList>
    </citation>
    <scope>NUCLEOTIDE SEQUENCE [LARGE SCALE GENOMIC DNA]</scope>
</reference>
<reference evidence="1 2" key="7">
    <citation type="journal article" date="2000" name="Virology">
        <title>Characterization of a beta-1,3-glucanase encoded by chlorella virus PBCV-1.</title>
        <authorList>
            <person name="Sun L."/>
            <person name="Gurnon J.R."/>
            <person name="Adams B.J."/>
            <person name="Graves M.V."/>
            <person name="Van Etten J.L."/>
        </authorList>
    </citation>
    <scope>NUCLEOTIDE SEQUENCE [LARGE SCALE GENOMIC DNA]</scope>
</reference>
<dbReference type="GeneID" id="10971196"/>
<reference evidence="1 2" key="3">
    <citation type="journal article" date="1996" name="Virology">
        <title>Analysis of 94 kb of the chlorella virus PBCV-1 330-kb genome: map positions 88 to 182.</title>
        <authorList>
            <person name="Lu Z."/>
            <person name="Li Y."/>
            <person name="Que Q."/>
            <person name="Kutish G.F."/>
            <person name="Rock D.L."/>
            <person name="Van Etten J.L."/>
        </authorList>
    </citation>
    <scope>NUCLEOTIDE SEQUENCE [LARGE SCALE GENOMIC DNA]</scope>
</reference>
<reference evidence="1 2" key="5">
    <citation type="journal article" date="1997" name="Virology">
        <title>Analysis of 74 kb of DNA located at the right end of the 330-kb chlorella virus PBCV-1 genome.</title>
        <authorList>
            <person name="Li Y."/>
            <person name="Lu Z."/>
            <person name="Sun L."/>
            <person name="Ropp S."/>
            <person name="Kutish G.F."/>
            <person name="Rock D.L."/>
            <person name="Van Etten J.L."/>
        </authorList>
    </citation>
    <scope>NUCLEOTIDE SEQUENCE [LARGE SCALE GENOMIC DNA]</scope>
</reference>
<proteinExistence type="predicted"/>
<keyword evidence="2" id="KW-1185">Reference proteome</keyword>
<reference evidence="1 2" key="1">
    <citation type="journal article" date="1995" name="Virology">
        <title>Analysis of 45 kb of DNA located at the left end of the chlorella virus PBCV-1 genome.</title>
        <authorList>
            <person name="Lu Z."/>
            <person name="Li Y."/>
            <person name="Zhang Y."/>
            <person name="Kutish G.F."/>
            <person name="Rock D.L."/>
            <person name="Van Etten J.L."/>
        </authorList>
    </citation>
    <scope>NUCLEOTIDE SEQUENCE [LARGE SCALE GENOMIC DNA]</scope>
</reference>
<dbReference type="EMBL" id="JF411744">
    <property type="protein sequence ID" value="AEI70043.1"/>
    <property type="molecule type" value="Genomic_DNA"/>
</dbReference>
<name>F8TTY2_PBCV1</name>
<reference evidence="1 2" key="4">
    <citation type="journal article" date="1996" name="Virology">
        <title>Analysis of 76 kb of the chlorella virus PBCV-1 330-kb genome: map positions 182 to 258.</title>
        <authorList>
            <person name="Kutish G.F."/>
            <person name="Li Y."/>
            <person name="Lu Z."/>
            <person name="Furuta M."/>
            <person name="Rock D.L."/>
            <person name="Van Etten J.L."/>
        </authorList>
    </citation>
    <scope>NUCLEOTIDE SEQUENCE [LARGE SCALE GENOMIC DNA]</scope>
</reference>
<reference evidence="1 2" key="8">
    <citation type="journal article" date="2010" name="J. Virol.">
        <title>Microarray analysis of Paramecium bursaria chlorella virus 1 transcription.</title>
        <authorList>
            <person name="Yanai-Balser G.M."/>
            <person name="Duncan G.A."/>
            <person name="Eudy J.D."/>
            <person name="Wang D."/>
            <person name="Li X."/>
            <person name="Agarkova I.V."/>
            <person name="Dunigan D.D."/>
            <person name="Van Etten J.L."/>
        </authorList>
    </citation>
    <scope>NUCLEOTIDE SEQUENCE [LARGE SCALE GENOMIC DNA]</scope>
</reference>
<dbReference type="RefSeq" id="YP_004678898.1">
    <property type="nucleotide sequence ID" value="NC_000852.5"/>
</dbReference>
<protein>
    <submittedName>
        <fullName evidence="1">Uncharacterized protein</fullName>
    </submittedName>
</protein>
<reference evidence="1 2" key="2">
    <citation type="journal article" date="1995" name="Virology">
        <title>Analysis of 43 kb of the Chlorella virus PBCV-1 330-kb genome: map positions 45 to 88.</title>
        <authorList>
            <person name="Li Y."/>
            <person name="Lu Z."/>
            <person name="Burbank D.E."/>
            <person name="Kutish G.F."/>
            <person name="Rock D.L."/>
            <person name="Van Etten J.L."/>
        </authorList>
    </citation>
    <scope>NUCLEOTIDE SEQUENCE [LARGE SCALE GENOMIC DNA]</scope>
</reference>
<gene>
    <name evidence="1" type="primary">A122/123cL</name>
</gene>
<organismHost>
    <name type="scientific">Chlorella</name>
    <dbReference type="NCBI Taxonomy" id="3071"/>
</organismHost>
<evidence type="ECO:0000313" key="1">
    <source>
        <dbReference type="EMBL" id="AEI70043.1"/>
    </source>
</evidence>
<evidence type="ECO:0000313" key="2">
    <source>
        <dbReference type="Proteomes" id="UP000000862"/>
    </source>
</evidence>
<accession>F8TTY2</accession>